<dbReference type="Gene3D" id="2.60.40.2300">
    <property type="entry name" value="Neutral/alkaline non-lysosomal ceramidase, C-terminal domain"/>
    <property type="match status" value="1"/>
</dbReference>
<evidence type="ECO:0000256" key="4">
    <source>
        <dbReference type="PIRSR" id="PIRSR606823-2"/>
    </source>
</evidence>
<evidence type="ECO:0000256" key="6">
    <source>
        <dbReference type="SAM" id="SignalP"/>
    </source>
</evidence>
<feature type="binding site" evidence="4">
    <location>
        <position position="115"/>
    </location>
    <ligand>
        <name>Zn(2+)</name>
        <dbReference type="ChEBI" id="CHEBI:29105"/>
    </ligand>
</feature>
<dbReference type="InterPro" id="IPR006823">
    <property type="entry name" value="Ceramidase_alk"/>
</dbReference>
<feature type="binding site" evidence="4">
    <location>
        <position position="448"/>
    </location>
    <ligand>
        <name>Zn(2+)</name>
        <dbReference type="ChEBI" id="CHEBI:29105"/>
    </ligand>
</feature>
<dbReference type="Pfam" id="PF04734">
    <property type="entry name" value="Ceramidase_alk"/>
    <property type="match status" value="2"/>
</dbReference>
<dbReference type="GO" id="GO:0046512">
    <property type="term" value="P:sphingosine biosynthetic process"/>
    <property type="evidence" value="ECO:0007669"/>
    <property type="project" value="TreeGrafter"/>
</dbReference>
<dbReference type="GO" id="GO:0046872">
    <property type="term" value="F:metal ion binding"/>
    <property type="evidence" value="ECO:0007669"/>
    <property type="project" value="UniProtKB-KW"/>
</dbReference>
<evidence type="ECO:0000313" key="9">
    <source>
        <dbReference type="EMBL" id="GMF38731.1"/>
    </source>
</evidence>
<feature type="domain" description="Neutral/alkaline non-lysosomal ceramidase N-terminal" evidence="7">
    <location>
        <begin position="23"/>
        <end position="412"/>
    </location>
</feature>
<dbReference type="OrthoDB" id="191371at2759"/>
<dbReference type="EMBL" id="BSXW01001724">
    <property type="protein sequence ID" value="GMF38731.1"/>
    <property type="molecule type" value="Genomic_DNA"/>
</dbReference>
<dbReference type="GO" id="GO:0017040">
    <property type="term" value="F:N-acylsphingosine amidohydrolase activity"/>
    <property type="evidence" value="ECO:0007669"/>
    <property type="project" value="UniProtKB-UniRule"/>
</dbReference>
<dbReference type="GO" id="GO:0046514">
    <property type="term" value="P:ceramide catabolic process"/>
    <property type="evidence" value="ECO:0007669"/>
    <property type="project" value="InterPro"/>
</dbReference>
<feature type="chain" id="PRO_5040873291" description="Neutral ceramidase" evidence="6">
    <location>
        <begin position="23"/>
        <end position="645"/>
    </location>
</feature>
<evidence type="ECO:0000256" key="1">
    <source>
        <dbReference type="ARBA" id="ARBA00009835"/>
    </source>
</evidence>
<feature type="domain" description="Neutral/alkaline non-lysosomal ceramidase N-terminal" evidence="7">
    <location>
        <begin position="413"/>
        <end position="477"/>
    </location>
</feature>
<comment type="caution">
    <text evidence="9">The sequence shown here is derived from an EMBL/GenBank/DDBJ whole genome shotgun (WGS) entry which is preliminary data.</text>
</comment>
<comment type="cofactor">
    <cofactor evidence="4">
        <name>Zn(2+)</name>
        <dbReference type="ChEBI" id="CHEBI:29105"/>
    </cofactor>
    <text evidence="4">Binds 1 zinc ion per subunit.</text>
</comment>
<keyword evidence="5" id="KW-0746">Sphingolipid metabolism</keyword>
<protein>
    <recommendedName>
        <fullName evidence="5">Neutral ceramidase</fullName>
        <ecNumber evidence="5">3.5.1.23</ecNumber>
    </recommendedName>
</protein>
<dbReference type="InterPro" id="IPR038445">
    <property type="entry name" value="NCDase_C_sf"/>
</dbReference>
<dbReference type="InterPro" id="IPR031331">
    <property type="entry name" value="NEUT/ALK_ceramidase_C"/>
</dbReference>
<dbReference type="PANTHER" id="PTHR12670">
    <property type="entry name" value="CERAMIDASE"/>
    <property type="match status" value="1"/>
</dbReference>
<feature type="active site" description="Nucleophile" evidence="3">
    <location>
        <position position="265"/>
    </location>
</feature>
<keyword evidence="2 5" id="KW-0378">Hydrolase</keyword>
<comment type="similarity">
    <text evidence="1 5">Belongs to the neutral ceramidase family.</text>
</comment>
<keyword evidence="6" id="KW-0732">Signal</keyword>
<evidence type="ECO:0000256" key="5">
    <source>
        <dbReference type="RuleBase" id="RU366019"/>
    </source>
</evidence>
<comment type="catalytic activity">
    <reaction evidence="5">
        <text>an N-acylsphing-4-enine + H2O = sphing-4-enine + a fatty acid</text>
        <dbReference type="Rhea" id="RHEA:20856"/>
        <dbReference type="ChEBI" id="CHEBI:15377"/>
        <dbReference type="ChEBI" id="CHEBI:28868"/>
        <dbReference type="ChEBI" id="CHEBI:52639"/>
        <dbReference type="ChEBI" id="CHEBI:57756"/>
        <dbReference type="EC" id="3.5.1.23"/>
    </reaction>
</comment>
<dbReference type="AlphaFoldDB" id="A0A9W7CQR4"/>
<reference evidence="9" key="1">
    <citation type="submission" date="2023-04" db="EMBL/GenBank/DDBJ databases">
        <title>Phytophthora lilii NBRC 32176.</title>
        <authorList>
            <person name="Ichikawa N."/>
            <person name="Sato H."/>
            <person name="Tonouchi N."/>
        </authorList>
    </citation>
    <scope>NUCLEOTIDE SEQUENCE</scope>
    <source>
        <strain evidence="9">NBRC 32176</strain>
    </source>
</reference>
<dbReference type="GO" id="GO:0042759">
    <property type="term" value="P:long-chain fatty acid biosynthetic process"/>
    <property type="evidence" value="ECO:0007669"/>
    <property type="project" value="TreeGrafter"/>
</dbReference>
<dbReference type="Pfam" id="PF17048">
    <property type="entry name" value="Ceramidse_alk_C"/>
    <property type="match status" value="1"/>
</dbReference>
<evidence type="ECO:0000256" key="3">
    <source>
        <dbReference type="PIRSR" id="PIRSR606823-1"/>
    </source>
</evidence>
<evidence type="ECO:0000313" key="10">
    <source>
        <dbReference type="Proteomes" id="UP001165083"/>
    </source>
</evidence>
<proteinExistence type="inferred from homology"/>
<accession>A0A9W7CQR4</accession>
<evidence type="ECO:0000259" key="7">
    <source>
        <dbReference type="Pfam" id="PF04734"/>
    </source>
</evidence>
<dbReference type="GO" id="GO:0016020">
    <property type="term" value="C:membrane"/>
    <property type="evidence" value="ECO:0007669"/>
    <property type="project" value="GOC"/>
</dbReference>
<evidence type="ECO:0000256" key="2">
    <source>
        <dbReference type="ARBA" id="ARBA00022801"/>
    </source>
</evidence>
<feature type="signal peptide" evidence="6">
    <location>
        <begin position="1"/>
        <end position="22"/>
    </location>
</feature>
<gene>
    <name evidence="9" type="ORF">Plil01_001614500</name>
</gene>
<keyword evidence="5" id="KW-0443">Lipid metabolism</keyword>
<feature type="domain" description="Neutral/alkaline non-lysosomal ceramidase C-terminal" evidence="8">
    <location>
        <begin position="482"/>
        <end position="643"/>
    </location>
</feature>
<dbReference type="Proteomes" id="UP001165083">
    <property type="component" value="Unassembled WGS sequence"/>
</dbReference>
<keyword evidence="10" id="KW-1185">Reference proteome</keyword>
<dbReference type="InterPro" id="IPR031329">
    <property type="entry name" value="NEUT/ALK_ceramidase_N"/>
</dbReference>
<organism evidence="9 10">
    <name type="scientific">Phytophthora lilii</name>
    <dbReference type="NCBI Taxonomy" id="2077276"/>
    <lineage>
        <taxon>Eukaryota</taxon>
        <taxon>Sar</taxon>
        <taxon>Stramenopiles</taxon>
        <taxon>Oomycota</taxon>
        <taxon>Peronosporomycetes</taxon>
        <taxon>Peronosporales</taxon>
        <taxon>Peronosporaceae</taxon>
        <taxon>Phytophthora</taxon>
    </lineage>
</organism>
<sequence>MKFFMVLALYSIIFWLEHVTVAYIIGIGKSDITGPAAKVVMMGFADSSETTAGIVNRQYARAFLIKDPNTNSRIMFVNCDLMSVMKLVHQEVLAELATKYDGLYTEQNVILHATHTLAGPGGTAGYFLYDVSIFGFANDNFKKIVSGIMDAINDAHNSAESGTIRWNKGEVNKGGNNRSPSAYLANPASERALYSSNIDITMRALHFFSSTGKLRGVLSFYPVHATSLTGKNHLISGDNKGYAEFLLEEERFVVGIGIANAGDVSPNRIGNGNGTFRGEGKTVIECAEIMGKRQYDTLSALIHGESELIAGSVVANLSYVDFSNVTLHGVNVTCESPYAGRSCPAVVGQNLGAGTEDGRGLSMFTEGNLKANPFFKTLGAIIKKTPQWVQDCQNTNKVPMLAVGLMEPKPWTTTMAGRRIKKTVKDVLEAAGVTEVELASISNGYAGYMTTKEEYLTQNYEGASTLFGLNQLAAVQQELARVAASVVNASVRLDVGPTPLQMNHDNLMTLQTGVIMDSAPLFRSFSYVRTQPSSSYKVGSVASAVFAGAHPSNALTLVSSFCDVQKLGSNGLYTTVLTDAHWDLRYHWERYLVSESKNTCEWSIRAGRRTSVVGTYRFVHRGYSKNLLGKLTAYDGTSDTFTVTI</sequence>
<keyword evidence="4" id="KW-0479">Metal-binding</keyword>
<name>A0A9W7CQR4_9STRA</name>
<dbReference type="GO" id="GO:0005576">
    <property type="term" value="C:extracellular region"/>
    <property type="evidence" value="ECO:0007669"/>
    <property type="project" value="TreeGrafter"/>
</dbReference>
<dbReference type="PANTHER" id="PTHR12670:SF1">
    <property type="entry name" value="NEUTRAL CERAMIDASE"/>
    <property type="match status" value="1"/>
</dbReference>
<dbReference type="EC" id="3.5.1.23" evidence="5"/>
<feature type="binding site" evidence="4">
    <location>
        <position position="224"/>
    </location>
    <ligand>
        <name>Zn(2+)</name>
        <dbReference type="ChEBI" id="CHEBI:29105"/>
    </ligand>
</feature>
<evidence type="ECO:0000259" key="8">
    <source>
        <dbReference type="Pfam" id="PF17048"/>
    </source>
</evidence>
<keyword evidence="4" id="KW-0862">Zinc</keyword>